<keyword evidence="1" id="KW-0472">Membrane</keyword>
<evidence type="ECO:0000256" key="1">
    <source>
        <dbReference type="SAM" id="Phobius"/>
    </source>
</evidence>
<protein>
    <recommendedName>
        <fullName evidence="4">Glycosyltransferase RgtA/B/C/D-like domain-containing protein</fullName>
    </recommendedName>
</protein>
<sequence>MKIISKIKSFYQKNWVSTTAIFGLSFLVWHKMFKQVFLGEGYMYFNPHLNFFVKNGINVWGYDNSAKIIFDILPPIFRDNITAYFLLSFTIAYILFISLYLIINRITNSKLLAFSATIFFATNYIALFEYLGAGTYQRFAQRFPGIIPIIFSFYFLWKYGENLKIKNLIVAFLLWGLAVFTGHFSSLALPILLIYPIVKMFEDKPNLHKIFRVILICTTFFLISFYITNKSEQQPLGGFANFLKTQENLTQRLLYQIPTVTIPLNLVSFIGQNWITSIKDPYLPVVKFFLPITLVMYFGGIWLVFKKAPRLLTLYISLLLSMVSTMFLYMYVDTRLDVTKYFGEDRYFIFSSLFAAIMWAILLKALFTKNEISYKVATLFVLIVFVTNNTNMVWRHFDSIQYKSEAFKKFISYIKYISPQFEKDSIIIVPSYLQWPAALITEFVSPNVDFPIPVDGWENKYWSIRNKVWVIDYNYDRIPSKDFDSEKGYIVDLTKNYRSGKKIQFLY</sequence>
<evidence type="ECO:0000313" key="2">
    <source>
        <dbReference type="EMBL" id="KKP45472.1"/>
    </source>
</evidence>
<keyword evidence="1" id="KW-0812">Transmembrane</keyword>
<name>A0A0G0CQ25_9BACT</name>
<feature type="transmembrane region" description="Helical" evidence="1">
    <location>
        <begin position="374"/>
        <end position="394"/>
    </location>
</feature>
<feature type="transmembrane region" description="Helical" evidence="1">
    <location>
        <begin position="12"/>
        <end position="29"/>
    </location>
</feature>
<feature type="transmembrane region" description="Helical" evidence="1">
    <location>
        <begin position="210"/>
        <end position="228"/>
    </location>
</feature>
<feature type="transmembrane region" description="Helical" evidence="1">
    <location>
        <begin position="81"/>
        <end position="102"/>
    </location>
</feature>
<evidence type="ECO:0000313" key="3">
    <source>
        <dbReference type="Proteomes" id="UP000034778"/>
    </source>
</evidence>
<feature type="transmembrane region" description="Helical" evidence="1">
    <location>
        <begin position="281"/>
        <end position="305"/>
    </location>
</feature>
<accession>A0A0G0CQ25</accession>
<keyword evidence="1" id="KW-1133">Transmembrane helix</keyword>
<dbReference type="AlphaFoldDB" id="A0A0G0CQ25"/>
<organism evidence="2 3">
    <name type="scientific">Candidatus Woesebacteria bacterium GW2011_GWB1_33_22</name>
    <dbReference type="NCBI Taxonomy" id="1618566"/>
    <lineage>
        <taxon>Bacteria</taxon>
        <taxon>Candidatus Woeseibacteriota</taxon>
    </lineage>
</organism>
<feature type="transmembrane region" description="Helical" evidence="1">
    <location>
        <begin position="347"/>
        <end position="367"/>
    </location>
</feature>
<dbReference type="EMBL" id="LBOW01000001">
    <property type="protein sequence ID" value="KKP45472.1"/>
    <property type="molecule type" value="Genomic_DNA"/>
</dbReference>
<feature type="transmembrane region" description="Helical" evidence="1">
    <location>
        <begin position="169"/>
        <end position="198"/>
    </location>
</feature>
<proteinExistence type="predicted"/>
<evidence type="ECO:0008006" key="4">
    <source>
        <dbReference type="Google" id="ProtNLM"/>
    </source>
</evidence>
<comment type="caution">
    <text evidence="2">The sequence shown here is derived from an EMBL/GenBank/DDBJ whole genome shotgun (WGS) entry which is preliminary data.</text>
</comment>
<dbReference type="Proteomes" id="UP000034778">
    <property type="component" value="Unassembled WGS sequence"/>
</dbReference>
<feature type="transmembrane region" description="Helical" evidence="1">
    <location>
        <begin position="139"/>
        <end position="157"/>
    </location>
</feature>
<feature type="transmembrane region" description="Helical" evidence="1">
    <location>
        <begin position="312"/>
        <end position="332"/>
    </location>
</feature>
<feature type="transmembrane region" description="Helical" evidence="1">
    <location>
        <begin position="111"/>
        <end position="133"/>
    </location>
</feature>
<feature type="transmembrane region" description="Helical" evidence="1">
    <location>
        <begin position="253"/>
        <end position="275"/>
    </location>
</feature>
<gene>
    <name evidence="2" type="ORF">UR35_C0001G0069</name>
</gene>
<reference evidence="2 3" key="1">
    <citation type="journal article" date="2015" name="Nature">
        <title>rRNA introns, odd ribosomes, and small enigmatic genomes across a large radiation of phyla.</title>
        <authorList>
            <person name="Brown C.T."/>
            <person name="Hug L.A."/>
            <person name="Thomas B.C."/>
            <person name="Sharon I."/>
            <person name="Castelle C.J."/>
            <person name="Singh A."/>
            <person name="Wilkins M.J."/>
            <person name="Williams K.H."/>
            <person name="Banfield J.F."/>
        </authorList>
    </citation>
    <scope>NUCLEOTIDE SEQUENCE [LARGE SCALE GENOMIC DNA]</scope>
</reference>
<dbReference type="STRING" id="1618566.UR35_C0001G0069"/>